<dbReference type="EMBL" id="LMWV01000036">
    <property type="protein sequence ID" value="KUN59521.1"/>
    <property type="molecule type" value="Genomic_DNA"/>
</dbReference>
<evidence type="ECO:0000313" key="5">
    <source>
        <dbReference type="Proteomes" id="UP000054375"/>
    </source>
</evidence>
<dbReference type="InterPro" id="IPR009057">
    <property type="entry name" value="Homeodomain-like_sf"/>
</dbReference>
<organism evidence="4 5">
    <name type="scientific">Streptomyces griseorubiginosus</name>
    <dbReference type="NCBI Taxonomy" id="67304"/>
    <lineage>
        <taxon>Bacteria</taxon>
        <taxon>Bacillati</taxon>
        <taxon>Actinomycetota</taxon>
        <taxon>Actinomycetes</taxon>
        <taxon>Kitasatosporales</taxon>
        <taxon>Streptomycetaceae</taxon>
        <taxon>Streptomyces</taxon>
    </lineage>
</organism>
<accession>A0A117QXJ9</accession>
<name>A0A117QXJ9_9ACTN</name>
<dbReference type="SUPFAM" id="SSF46689">
    <property type="entry name" value="Homeodomain-like"/>
    <property type="match status" value="1"/>
</dbReference>
<dbReference type="GO" id="GO:0003700">
    <property type="term" value="F:DNA-binding transcription factor activity"/>
    <property type="evidence" value="ECO:0007669"/>
    <property type="project" value="TreeGrafter"/>
</dbReference>
<proteinExistence type="predicted"/>
<keyword evidence="1" id="KW-0805">Transcription regulation</keyword>
<dbReference type="InterPro" id="IPR050109">
    <property type="entry name" value="HTH-type_TetR-like_transc_reg"/>
</dbReference>
<reference evidence="4 5" key="1">
    <citation type="submission" date="2015-10" db="EMBL/GenBank/DDBJ databases">
        <title>Draft genome sequence of Streptomyces griseorubiginosus DSM 40469, type strain for the species Streptomyces griseorubiginosus.</title>
        <authorList>
            <person name="Ruckert C."/>
            <person name="Winkler A."/>
            <person name="Kalinowski J."/>
            <person name="Kampfer P."/>
            <person name="Glaeser S."/>
        </authorList>
    </citation>
    <scope>NUCLEOTIDE SEQUENCE [LARGE SCALE GENOMIC DNA]</scope>
    <source>
        <strain evidence="4 5">DSM 40469</strain>
    </source>
</reference>
<dbReference type="PANTHER" id="PTHR30055">
    <property type="entry name" value="HTH-TYPE TRANSCRIPTIONAL REGULATOR RUTR"/>
    <property type="match status" value="1"/>
</dbReference>
<dbReference type="Proteomes" id="UP000054375">
    <property type="component" value="Unassembled WGS sequence"/>
</dbReference>
<gene>
    <name evidence="4" type="ORF">AQJ54_39430</name>
</gene>
<dbReference type="Gene3D" id="1.10.357.10">
    <property type="entry name" value="Tetracycline Repressor, domain 2"/>
    <property type="match status" value="1"/>
</dbReference>
<dbReference type="PANTHER" id="PTHR30055:SF234">
    <property type="entry name" value="HTH-TYPE TRANSCRIPTIONAL REGULATOR BETI"/>
    <property type="match status" value="1"/>
</dbReference>
<protein>
    <submittedName>
        <fullName evidence="4">TetR family transcriptional regulator</fullName>
    </submittedName>
</protein>
<dbReference type="GO" id="GO:0000976">
    <property type="term" value="F:transcription cis-regulatory region binding"/>
    <property type="evidence" value="ECO:0007669"/>
    <property type="project" value="TreeGrafter"/>
</dbReference>
<comment type="caution">
    <text evidence="4">The sequence shown here is derived from an EMBL/GenBank/DDBJ whole genome shotgun (WGS) entry which is preliminary data.</text>
</comment>
<evidence type="ECO:0000256" key="3">
    <source>
        <dbReference type="ARBA" id="ARBA00023163"/>
    </source>
</evidence>
<dbReference type="InterPro" id="IPR036271">
    <property type="entry name" value="Tet_transcr_reg_TetR-rel_C_sf"/>
</dbReference>
<dbReference type="SUPFAM" id="SSF48498">
    <property type="entry name" value="Tetracyclin repressor-like, C-terminal domain"/>
    <property type="match status" value="1"/>
</dbReference>
<keyword evidence="5" id="KW-1185">Reference proteome</keyword>
<evidence type="ECO:0000256" key="2">
    <source>
        <dbReference type="ARBA" id="ARBA00023125"/>
    </source>
</evidence>
<evidence type="ECO:0000313" key="4">
    <source>
        <dbReference type="EMBL" id="KUN59521.1"/>
    </source>
</evidence>
<sequence>MKEVADTPRRPGRPAQISREQIVEAVATFDNIDTITMRQLAERLEVRHGALYRWVKSRDELFDLISEVVVDRVLSAVELDSSGWRAQLRQLALLIREHFLALPGYASHLSRPHVHNTHSVDRLRRACIDVFIKGGISHQHAEQSWLIFITSMISWLAVEEQPVTIGHVTPRFDLFLGVLLRGLPTQDSDVAA</sequence>
<dbReference type="RefSeq" id="WP_062245989.1">
    <property type="nucleotide sequence ID" value="NZ_JBPJFL010000003.1"/>
</dbReference>
<keyword evidence="2" id="KW-0238">DNA-binding</keyword>
<evidence type="ECO:0000256" key="1">
    <source>
        <dbReference type="ARBA" id="ARBA00023015"/>
    </source>
</evidence>
<keyword evidence="3" id="KW-0804">Transcription</keyword>
<dbReference type="AlphaFoldDB" id="A0A117QXJ9"/>